<dbReference type="Gene3D" id="3.30.450.20">
    <property type="entry name" value="PAS domain"/>
    <property type="match status" value="5"/>
</dbReference>
<dbReference type="Proteomes" id="UP000308230">
    <property type="component" value="Unassembled WGS sequence"/>
</dbReference>
<dbReference type="InterPro" id="IPR029787">
    <property type="entry name" value="Nucleotide_cyclase"/>
</dbReference>
<gene>
    <name evidence="5" type="ORF">FCL54_09045</name>
</gene>
<dbReference type="InterPro" id="IPR000700">
    <property type="entry name" value="PAS-assoc_C"/>
</dbReference>
<reference evidence="5 6" key="1">
    <citation type="submission" date="2019-04" db="EMBL/GenBank/DDBJ databases">
        <title>Bacillus caeni sp. nov., a bacterium isolated from mangrove sediment.</title>
        <authorList>
            <person name="Huang H."/>
            <person name="Mo K."/>
            <person name="Hu Y."/>
        </authorList>
    </citation>
    <scope>NUCLEOTIDE SEQUENCE [LARGE SCALE GENOMIC DNA]</scope>
    <source>
        <strain evidence="5 6">HB172195</strain>
    </source>
</reference>
<evidence type="ECO:0000259" key="4">
    <source>
        <dbReference type="PROSITE" id="PS50887"/>
    </source>
</evidence>
<dbReference type="SMART" id="SM00267">
    <property type="entry name" value="GGDEF"/>
    <property type="match status" value="1"/>
</dbReference>
<evidence type="ECO:0000259" key="1">
    <source>
        <dbReference type="PROSITE" id="PS50112"/>
    </source>
</evidence>
<dbReference type="OrthoDB" id="9759607at2"/>
<dbReference type="InterPro" id="IPR052155">
    <property type="entry name" value="Biofilm_reg_signaling"/>
</dbReference>
<dbReference type="SMART" id="SM00052">
    <property type="entry name" value="EAL"/>
    <property type="match status" value="1"/>
</dbReference>
<sequence length="1086" mass="124330">MFYPKTKYECKGIRGTRQLFSKLLINEYNQFDQNLIDKVYQPLFSNLWDAVFLFNDKGNIVFANDPAQSLLDLPSAELKDSNLFQLVNHDAIDKLLEILYGRTRADVHNYGLIWRNRKGNDIATNCSIIPVILEEETVGVYVIARKLLATPEIQGNVRNLVTDHLSDMVVVLDSYGNIIYISPSQNKITGYTIDFIKENGLFTLIHPEDARNASHSVQEVLETGKSIKTEFRYIHKEGGWIIIEGTVSPILKPSGEVMGVIIVSRDVTERKAEQKHLDETLKELSDIKYALDQSSNVVISDEKGIMTYVNEGICQLSQYTKEELLGKPYSLLFPPDHSKELLPEIWATISQGKVWSGAVKNKAKDGTIFWEDTTIVPFLNKDGKPYQYIGIRKDITEKKQMEIILERSQSNLQEAQRMAHMGSWEYNIVEDCSLWSSEAYRIFGVDPASFKGTFEEFLQVVHPDDRVLVEEKVKGAIEGKEYSITHRIIKDDHNIRFLFENAEAVFDEDGRVSRLIGTVQDVTEKVKMEEELRKRKERFKSLVKHSYDVISIVDEDGTISYENPAFERIFGYTMLNKNMILAGTLIHEEDKPQARQLFNEVMSTLFLPKRSELRIKKINGAWVYCEVTATNLLQDPSVKGVVLNYRDITRTKLAQEQIQKMAYYDHLTELPNRRLFERKLDEKIKASQNSGKRVGVMFLDLDRFKYINDTLGHAMGDRLIQEAAKRIKKSVGEKGFVSRLSGDEFTVIMNCSTVSCVKKVASKILSRLEEPFIIEGYEIFVTTSIGISMYPDGGEDSKSLMINADLAMYRAKEQGKNTFVVYSPYMKLRNYKSFSLQNDLKKAIERDQLTLHYQPRVHTNNNIVGAEALIRWNHPEWGYVSPSEFIPLAEESGMIIEVGEWVLRTACKQNVQWEMEGFEPIVISVNFSAVQFLQLQFVERIEEILNETGMKAELLEVELTESAFINNQEQILRSINDLKSRGIKVAIDDFGTGYSGLSYLRKFKVNTLKIDRSFIIDITNDIESKEIAAGIIGIARKLNLTVVAEGVETKEQLDIVREMDCDEIQGYYFSEPVKPEEFHSFLTAKK</sequence>
<dbReference type="InterPro" id="IPR035919">
    <property type="entry name" value="EAL_sf"/>
</dbReference>
<name>A0A5R9F2Q1_9BACL</name>
<dbReference type="PANTHER" id="PTHR44757:SF2">
    <property type="entry name" value="BIOFILM ARCHITECTURE MAINTENANCE PROTEIN MBAA"/>
    <property type="match status" value="1"/>
</dbReference>
<dbReference type="SUPFAM" id="SSF141868">
    <property type="entry name" value="EAL domain-like"/>
    <property type="match status" value="1"/>
</dbReference>
<feature type="domain" description="PAS" evidence="1">
    <location>
        <begin position="535"/>
        <end position="605"/>
    </location>
</feature>
<dbReference type="PROSITE" id="PS50883">
    <property type="entry name" value="EAL"/>
    <property type="match status" value="1"/>
</dbReference>
<dbReference type="InterPro" id="IPR043128">
    <property type="entry name" value="Rev_trsase/Diguanyl_cyclase"/>
</dbReference>
<dbReference type="PANTHER" id="PTHR44757">
    <property type="entry name" value="DIGUANYLATE CYCLASE DGCP"/>
    <property type="match status" value="1"/>
</dbReference>
<dbReference type="InterPro" id="IPR001610">
    <property type="entry name" value="PAC"/>
</dbReference>
<evidence type="ECO:0000259" key="2">
    <source>
        <dbReference type="PROSITE" id="PS50113"/>
    </source>
</evidence>
<feature type="domain" description="PAC" evidence="2">
    <location>
        <begin position="609"/>
        <end position="660"/>
    </location>
</feature>
<dbReference type="Pfam" id="PF13426">
    <property type="entry name" value="PAS_9"/>
    <property type="match status" value="3"/>
</dbReference>
<dbReference type="CDD" id="cd01948">
    <property type="entry name" value="EAL"/>
    <property type="match status" value="1"/>
</dbReference>
<dbReference type="CDD" id="cd00130">
    <property type="entry name" value="PAS"/>
    <property type="match status" value="5"/>
</dbReference>
<dbReference type="AlphaFoldDB" id="A0A5R9F2Q1"/>
<protein>
    <submittedName>
        <fullName evidence="5">EAL domain-containing protein</fullName>
    </submittedName>
</protein>
<dbReference type="NCBIfam" id="TIGR00254">
    <property type="entry name" value="GGDEF"/>
    <property type="match status" value="1"/>
</dbReference>
<evidence type="ECO:0000259" key="3">
    <source>
        <dbReference type="PROSITE" id="PS50883"/>
    </source>
</evidence>
<dbReference type="FunFam" id="3.20.20.450:FF:000001">
    <property type="entry name" value="Cyclic di-GMP phosphodiesterase yahA"/>
    <property type="match status" value="1"/>
</dbReference>
<dbReference type="PROSITE" id="PS50112">
    <property type="entry name" value="PAS"/>
    <property type="match status" value="5"/>
</dbReference>
<dbReference type="InterPro" id="IPR000014">
    <property type="entry name" value="PAS"/>
</dbReference>
<feature type="domain" description="PAS" evidence="1">
    <location>
        <begin position="435"/>
        <end position="480"/>
    </location>
</feature>
<feature type="domain" description="PAC" evidence="2">
    <location>
        <begin position="227"/>
        <end position="279"/>
    </location>
</feature>
<dbReference type="PROSITE" id="PS50887">
    <property type="entry name" value="GGDEF"/>
    <property type="match status" value="1"/>
</dbReference>
<dbReference type="PROSITE" id="PS50113">
    <property type="entry name" value="PAC"/>
    <property type="match status" value="4"/>
</dbReference>
<feature type="domain" description="PAS" evidence="1">
    <location>
        <begin position="283"/>
        <end position="352"/>
    </location>
</feature>
<dbReference type="SUPFAM" id="SSF55073">
    <property type="entry name" value="Nucleotide cyclase"/>
    <property type="match status" value="1"/>
</dbReference>
<dbReference type="Pfam" id="PF08447">
    <property type="entry name" value="PAS_3"/>
    <property type="match status" value="2"/>
</dbReference>
<dbReference type="Gene3D" id="3.30.70.270">
    <property type="match status" value="1"/>
</dbReference>
<dbReference type="Gene3D" id="2.10.70.100">
    <property type="match status" value="1"/>
</dbReference>
<feature type="domain" description="GGDEF" evidence="4">
    <location>
        <begin position="692"/>
        <end position="824"/>
    </location>
</feature>
<dbReference type="NCBIfam" id="TIGR00229">
    <property type="entry name" value="sensory_box"/>
    <property type="match status" value="4"/>
</dbReference>
<dbReference type="InterPro" id="IPR035965">
    <property type="entry name" value="PAS-like_dom_sf"/>
</dbReference>
<accession>A0A5R9F2Q1</accession>
<evidence type="ECO:0000313" key="5">
    <source>
        <dbReference type="EMBL" id="TLS37952.1"/>
    </source>
</evidence>
<comment type="caution">
    <text evidence="5">The sequence shown here is derived from an EMBL/GenBank/DDBJ whole genome shotgun (WGS) entry which is preliminary data.</text>
</comment>
<feature type="domain" description="PAC" evidence="2">
    <location>
        <begin position="482"/>
        <end position="534"/>
    </location>
</feature>
<feature type="domain" description="EAL" evidence="3">
    <location>
        <begin position="833"/>
        <end position="1086"/>
    </location>
</feature>
<dbReference type="Pfam" id="PF00563">
    <property type="entry name" value="EAL"/>
    <property type="match status" value="1"/>
</dbReference>
<dbReference type="SUPFAM" id="SSF55785">
    <property type="entry name" value="PYP-like sensor domain (PAS domain)"/>
    <property type="match status" value="5"/>
</dbReference>
<dbReference type="InterPro" id="IPR000160">
    <property type="entry name" value="GGDEF_dom"/>
</dbReference>
<dbReference type="InterPro" id="IPR001633">
    <property type="entry name" value="EAL_dom"/>
</dbReference>
<dbReference type="FunFam" id="3.30.70.270:FF:000001">
    <property type="entry name" value="Diguanylate cyclase domain protein"/>
    <property type="match status" value="1"/>
</dbReference>
<evidence type="ECO:0000313" key="6">
    <source>
        <dbReference type="Proteomes" id="UP000308230"/>
    </source>
</evidence>
<dbReference type="EMBL" id="SWLG01000005">
    <property type="protein sequence ID" value="TLS37952.1"/>
    <property type="molecule type" value="Genomic_DNA"/>
</dbReference>
<feature type="domain" description="PAS" evidence="1">
    <location>
        <begin position="153"/>
        <end position="224"/>
    </location>
</feature>
<feature type="domain" description="PAS" evidence="1">
    <location>
        <begin position="36"/>
        <end position="106"/>
    </location>
</feature>
<dbReference type="Pfam" id="PF00990">
    <property type="entry name" value="GGDEF"/>
    <property type="match status" value="1"/>
</dbReference>
<feature type="domain" description="PAC" evidence="2">
    <location>
        <begin position="353"/>
        <end position="407"/>
    </location>
</feature>
<organism evidence="5 6">
    <name type="scientific">Exobacillus caeni</name>
    <dbReference type="NCBI Taxonomy" id="2574798"/>
    <lineage>
        <taxon>Bacteria</taxon>
        <taxon>Bacillati</taxon>
        <taxon>Bacillota</taxon>
        <taxon>Bacilli</taxon>
        <taxon>Bacillales</taxon>
        <taxon>Guptibacillaceae</taxon>
        <taxon>Exobacillus</taxon>
    </lineage>
</organism>
<dbReference type="Gene3D" id="3.20.20.450">
    <property type="entry name" value="EAL domain"/>
    <property type="match status" value="1"/>
</dbReference>
<keyword evidence="6" id="KW-1185">Reference proteome</keyword>
<dbReference type="CDD" id="cd01949">
    <property type="entry name" value="GGDEF"/>
    <property type="match status" value="1"/>
</dbReference>
<dbReference type="SMART" id="SM00091">
    <property type="entry name" value="PAS"/>
    <property type="match status" value="5"/>
</dbReference>
<proteinExistence type="predicted"/>
<dbReference type="SMART" id="SM00086">
    <property type="entry name" value="PAC"/>
    <property type="match status" value="4"/>
</dbReference>
<dbReference type="InterPro" id="IPR013655">
    <property type="entry name" value="PAS_fold_3"/>
</dbReference>